<proteinExistence type="predicted"/>
<dbReference type="EMBL" id="KZ992995">
    <property type="protein sequence ID" value="RKP05937.1"/>
    <property type="molecule type" value="Genomic_DNA"/>
</dbReference>
<keyword evidence="4" id="KW-1185">Reference proteome</keyword>
<feature type="domain" description="Integrator complex subunit 3 N-terminal" evidence="2">
    <location>
        <begin position="65"/>
        <end position="469"/>
    </location>
</feature>
<dbReference type="GO" id="GO:0005737">
    <property type="term" value="C:cytoplasm"/>
    <property type="evidence" value="ECO:0007669"/>
    <property type="project" value="TreeGrafter"/>
</dbReference>
<dbReference type="InterPro" id="IPR019333">
    <property type="entry name" value="INTS3_N"/>
</dbReference>
<accession>A0A4P9XJJ7</accession>
<dbReference type="AlphaFoldDB" id="A0A4P9XJJ7"/>
<evidence type="ECO:0000259" key="2">
    <source>
        <dbReference type="Pfam" id="PF10189"/>
    </source>
</evidence>
<dbReference type="Pfam" id="PF10189">
    <property type="entry name" value="Ints3_N"/>
    <property type="match status" value="1"/>
</dbReference>
<name>A0A4P9XJJ7_9FUNG</name>
<feature type="region of interest" description="Disordered" evidence="1">
    <location>
        <begin position="558"/>
        <end position="578"/>
    </location>
</feature>
<evidence type="ECO:0000313" key="4">
    <source>
        <dbReference type="Proteomes" id="UP000271241"/>
    </source>
</evidence>
<dbReference type="PANTHER" id="PTHR13587:SF7">
    <property type="entry name" value="INTEGRATOR COMPLEX SUBUNIT 3"/>
    <property type="match status" value="1"/>
</dbReference>
<dbReference type="InterPro" id="IPR045334">
    <property type="entry name" value="INTS3"/>
</dbReference>
<feature type="compositionally biased region" description="Acidic residues" evidence="1">
    <location>
        <begin position="566"/>
        <end position="577"/>
    </location>
</feature>
<gene>
    <name evidence="3" type="ORF">THASP1DRAFT_32232</name>
</gene>
<protein>
    <submittedName>
        <fullName evidence="3">Protein-domain-containing protein</fullName>
    </submittedName>
</protein>
<dbReference type="PANTHER" id="PTHR13587">
    <property type="entry name" value="INTEGRATOR COMPLEX SUBUNIT 3"/>
    <property type="match status" value="1"/>
</dbReference>
<dbReference type="OrthoDB" id="2021145at2759"/>
<evidence type="ECO:0000256" key="1">
    <source>
        <dbReference type="SAM" id="MobiDB-lite"/>
    </source>
</evidence>
<dbReference type="Proteomes" id="UP000271241">
    <property type="component" value="Unassembled WGS sequence"/>
</dbReference>
<feature type="non-terminal residue" evidence="3">
    <location>
        <position position="618"/>
    </location>
</feature>
<sequence>MNPAAEPRLAEPTSRLLNLDAIDEVDAEETKMTAAFDVLATQLEGKPEAEAQDMLQKASSESMENHSEMVGGFIFGMLTDGSRAEQASWFRYMNYVVRDGYAHAISVLRYIVGLSRFSRMSVPCRKQLLWLLDQMIALSVPGMEGVVMTLLRQLRGGDVSAENIGLISGTLDLLMRHRDWLFSYSRLIATSFYVYIRLLLEHSKFKTLLDREVAFCSCLIREKFLECSEIGRDLVRALQDVARIPEFEQIWRTLLVEPRKLSPHCKGIVELLKRPTHRHFLQSRLTLEMEQRLLFIVERLSWERHRRNLLWFVERYLSATESDALFADVVRYIIGVYHPSNEVLASNIVPRYVVIGGLLRFIKTNVAAANVKLAIFYDYLFYDPAVDSIMNIEPAILLMYRSVDKYAYITGTLLEFLLFCVDEYYPPLQEVIRRHVQGALADILQKGVINSLVPIVECPAIDTHVRDLARVTLRALLTANPPTAATPLAGATPDLFPQAVESFSQKLSAEDGELGMDSEGDLVTNGVTADAQIDSTQHEVDVLLTDDDMEDAEANAAVHSGSAAASDDEENAEEALPEGESLWLFGGSITEYRTGCRTKDMAKATKALRDMLVVYATM</sequence>
<evidence type="ECO:0000313" key="3">
    <source>
        <dbReference type="EMBL" id="RKP05937.1"/>
    </source>
</evidence>
<reference evidence="4" key="1">
    <citation type="journal article" date="2018" name="Nat. Microbiol.">
        <title>Leveraging single-cell genomics to expand the fungal tree of life.</title>
        <authorList>
            <person name="Ahrendt S.R."/>
            <person name="Quandt C.A."/>
            <person name="Ciobanu D."/>
            <person name="Clum A."/>
            <person name="Salamov A."/>
            <person name="Andreopoulos B."/>
            <person name="Cheng J.F."/>
            <person name="Woyke T."/>
            <person name="Pelin A."/>
            <person name="Henrissat B."/>
            <person name="Reynolds N.K."/>
            <person name="Benny G.L."/>
            <person name="Smith M.E."/>
            <person name="James T.Y."/>
            <person name="Grigoriev I.V."/>
        </authorList>
    </citation>
    <scope>NUCLEOTIDE SEQUENCE [LARGE SCALE GENOMIC DNA]</scope>
    <source>
        <strain evidence="4">RSA 1356</strain>
    </source>
</reference>
<dbReference type="STRING" id="78915.A0A4P9XJJ7"/>
<organism evidence="3 4">
    <name type="scientific">Thamnocephalis sphaerospora</name>
    <dbReference type="NCBI Taxonomy" id="78915"/>
    <lineage>
        <taxon>Eukaryota</taxon>
        <taxon>Fungi</taxon>
        <taxon>Fungi incertae sedis</taxon>
        <taxon>Zoopagomycota</taxon>
        <taxon>Zoopagomycotina</taxon>
        <taxon>Zoopagomycetes</taxon>
        <taxon>Zoopagales</taxon>
        <taxon>Sigmoideomycetaceae</taxon>
        <taxon>Thamnocephalis</taxon>
    </lineage>
</organism>